<organism evidence="1 2">
    <name type="scientific">Meloidogyne enterolobii</name>
    <name type="common">Root-knot nematode worm</name>
    <name type="synonym">Meloidogyne mayaguensis</name>
    <dbReference type="NCBI Taxonomy" id="390850"/>
    <lineage>
        <taxon>Eukaryota</taxon>
        <taxon>Metazoa</taxon>
        <taxon>Ecdysozoa</taxon>
        <taxon>Nematoda</taxon>
        <taxon>Chromadorea</taxon>
        <taxon>Rhabditida</taxon>
        <taxon>Tylenchina</taxon>
        <taxon>Tylenchomorpha</taxon>
        <taxon>Tylenchoidea</taxon>
        <taxon>Meloidogynidae</taxon>
        <taxon>Meloidogyninae</taxon>
        <taxon>Meloidogyne</taxon>
    </lineage>
</organism>
<reference evidence="1" key="1">
    <citation type="submission" date="2023-11" db="EMBL/GenBank/DDBJ databases">
        <authorList>
            <person name="Poullet M."/>
        </authorList>
    </citation>
    <scope>NUCLEOTIDE SEQUENCE</scope>
    <source>
        <strain evidence="1">E1834</strain>
    </source>
</reference>
<keyword evidence="2" id="KW-1185">Reference proteome</keyword>
<dbReference type="Proteomes" id="UP001497535">
    <property type="component" value="Unassembled WGS sequence"/>
</dbReference>
<protein>
    <submittedName>
        <fullName evidence="1">Uncharacterized protein</fullName>
    </submittedName>
</protein>
<comment type="caution">
    <text evidence="1">The sequence shown here is derived from an EMBL/GenBank/DDBJ whole genome shotgun (WGS) entry which is preliminary data.</text>
</comment>
<proteinExistence type="predicted"/>
<accession>A0ACB0Y6A4</accession>
<evidence type="ECO:0000313" key="2">
    <source>
        <dbReference type="Proteomes" id="UP001497535"/>
    </source>
</evidence>
<evidence type="ECO:0000313" key="1">
    <source>
        <dbReference type="EMBL" id="CAK5033642.1"/>
    </source>
</evidence>
<dbReference type="EMBL" id="CAVMJV010000007">
    <property type="protein sequence ID" value="CAK5033642.1"/>
    <property type="molecule type" value="Genomic_DNA"/>
</dbReference>
<gene>
    <name evidence="1" type="ORF">MENTE1834_LOCUS8184</name>
</gene>
<sequence>MKPVNILFFLIFNSILWSLINSVKNNKNQNKLTRVEETSNDSNKILNDGAESSVAPQIEKYKETLKPKIIKNEKASNNKEGKSRDRKGYQKDYYQKNKERILQNRRDHYKKIKKSHEEDKKEKKREYNREYKRKCRLRKKMEKEMSKNDISQLTSIQSDNNEGTSFVNPQNNATENKGKEPIVSKEDVQLSQGNIHLQDDTPSQSAHREEGNLFNSQNDCEINSENPIYCPYKQEKVNHHENVNQQATDLDDLDYLNLLDDQEFLDYLNKHFG</sequence>
<name>A0ACB0Y6A4_MELEN</name>